<dbReference type="AlphaFoldDB" id="A0A8X6HJA1"/>
<keyword evidence="3" id="KW-1185">Reference proteome</keyword>
<evidence type="ECO:0000313" key="3">
    <source>
        <dbReference type="Proteomes" id="UP000887116"/>
    </source>
</evidence>
<comment type="caution">
    <text evidence="2">The sequence shown here is derived from an EMBL/GenBank/DDBJ whole genome shotgun (WGS) entry which is preliminary data.</text>
</comment>
<evidence type="ECO:0000256" key="1">
    <source>
        <dbReference type="SAM" id="MobiDB-lite"/>
    </source>
</evidence>
<proteinExistence type="predicted"/>
<reference evidence="2" key="1">
    <citation type="submission" date="2020-07" db="EMBL/GenBank/DDBJ databases">
        <title>Multicomponent nature underlies the extraordinary mechanical properties of spider dragline silk.</title>
        <authorList>
            <person name="Kono N."/>
            <person name="Nakamura H."/>
            <person name="Mori M."/>
            <person name="Yoshida Y."/>
            <person name="Ohtoshi R."/>
            <person name="Malay A.D."/>
            <person name="Moran D.A.P."/>
            <person name="Tomita M."/>
            <person name="Numata K."/>
            <person name="Arakawa K."/>
        </authorList>
    </citation>
    <scope>NUCLEOTIDE SEQUENCE</scope>
</reference>
<feature type="compositionally biased region" description="Basic and acidic residues" evidence="1">
    <location>
        <begin position="35"/>
        <end position="51"/>
    </location>
</feature>
<gene>
    <name evidence="2" type="ORF">TNCT_674071</name>
</gene>
<protein>
    <submittedName>
        <fullName evidence="2">Uncharacterized protein</fullName>
    </submittedName>
</protein>
<dbReference type="Proteomes" id="UP000887116">
    <property type="component" value="Unassembled WGS sequence"/>
</dbReference>
<evidence type="ECO:0000313" key="2">
    <source>
        <dbReference type="EMBL" id="GFQ75452.1"/>
    </source>
</evidence>
<accession>A0A8X6HJA1</accession>
<sequence length="100" mass="11319">MIRKNAIILRTQLSVRVHAIIDSMAHTYFFVGEQQKGKEPGHDSLSRSRDQMKRNDLLTQLSFLSESVVPRRSLLQECVSPCDSSIDRTESVSPGSFTRP</sequence>
<feature type="region of interest" description="Disordered" evidence="1">
    <location>
        <begin position="32"/>
        <end position="51"/>
    </location>
</feature>
<dbReference type="EMBL" id="BMAO01001727">
    <property type="protein sequence ID" value="GFQ75452.1"/>
    <property type="molecule type" value="Genomic_DNA"/>
</dbReference>
<organism evidence="2 3">
    <name type="scientific">Trichonephila clavata</name>
    <name type="common">Joro spider</name>
    <name type="synonym">Nephila clavata</name>
    <dbReference type="NCBI Taxonomy" id="2740835"/>
    <lineage>
        <taxon>Eukaryota</taxon>
        <taxon>Metazoa</taxon>
        <taxon>Ecdysozoa</taxon>
        <taxon>Arthropoda</taxon>
        <taxon>Chelicerata</taxon>
        <taxon>Arachnida</taxon>
        <taxon>Araneae</taxon>
        <taxon>Araneomorphae</taxon>
        <taxon>Entelegynae</taxon>
        <taxon>Araneoidea</taxon>
        <taxon>Nephilidae</taxon>
        <taxon>Trichonephila</taxon>
    </lineage>
</organism>
<name>A0A8X6HJA1_TRICU</name>